<keyword evidence="1" id="KW-0732">Signal</keyword>
<accession>A0ABU3PIN5</accession>
<evidence type="ECO:0000313" key="2">
    <source>
        <dbReference type="EMBL" id="MDT9002425.1"/>
    </source>
</evidence>
<comment type="caution">
    <text evidence="2">The sequence shown here is derived from an EMBL/GenBank/DDBJ whole genome shotgun (WGS) entry which is preliminary data.</text>
</comment>
<name>A0ABU3PIN5_9BURK</name>
<sequence length="269" mass="29904">MHPLFQYLNGLALCAALLAPLASHAAAAEGAEPARVLILGSFHFNDAGLDAVKSSHKDVMQPAEQQYLQALAQRLASFKPTHVLLEFPEAAHGRVNAEYRAYSEGRQPLGRNEIDQIGYRVAKLAGLAQVHGIDVAAPELPNPVWERQPDIAPTMQLVQKLTERTNEEHRRLSLQQLLEKLNSPESDRENKSIYMSFNAVGAADRSFSGADSAANWWQRNFRIYAQVQRHAQPGARVLLLVGAGHAAILRDLLRIDEARREEPTLPYLR</sequence>
<reference evidence="2" key="1">
    <citation type="submission" date="2023-09" db="EMBL/GenBank/DDBJ databases">
        <title>Paucibacter sp. APW11 Genome sequencing and assembly.</title>
        <authorList>
            <person name="Kim I."/>
        </authorList>
    </citation>
    <scope>NUCLEOTIDE SEQUENCE</scope>
    <source>
        <strain evidence="2">APW11</strain>
    </source>
</reference>
<evidence type="ECO:0000313" key="3">
    <source>
        <dbReference type="Proteomes" id="UP001246372"/>
    </source>
</evidence>
<gene>
    <name evidence="2" type="ORF">RQP53_24300</name>
</gene>
<protein>
    <submittedName>
        <fullName evidence="2">DUF5694 domain-containing protein</fullName>
    </submittedName>
</protein>
<dbReference type="InterPro" id="IPR043749">
    <property type="entry name" value="DUF5694"/>
</dbReference>
<keyword evidence="3" id="KW-1185">Reference proteome</keyword>
<dbReference type="EMBL" id="JAVXZY010000017">
    <property type="protein sequence ID" value="MDT9002425.1"/>
    <property type="molecule type" value="Genomic_DNA"/>
</dbReference>
<dbReference type="Proteomes" id="UP001246372">
    <property type="component" value="Unassembled WGS sequence"/>
</dbReference>
<organism evidence="2 3">
    <name type="scientific">Roseateles aquae</name>
    <dbReference type="NCBI Taxonomy" id="3077235"/>
    <lineage>
        <taxon>Bacteria</taxon>
        <taxon>Pseudomonadati</taxon>
        <taxon>Pseudomonadota</taxon>
        <taxon>Betaproteobacteria</taxon>
        <taxon>Burkholderiales</taxon>
        <taxon>Sphaerotilaceae</taxon>
        <taxon>Roseateles</taxon>
    </lineage>
</organism>
<feature type="chain" id="PRO_5045135739" evidence="1">
    <location>
        <begin position="26"/>
        <end position="269"/>
    </location>
</feature>
<feature type="signal peptide" evidence="1">
    <location>
        <begin position="1"/>
        <end position="25"/>
    </location>
</feature>
<dbReference type="Pfam" id="PF18950">
    <property type="entry name" value="DUF5694"/>
    <property type="match status" value="1"/>
</dbReference>
<evidence type="ECO:0000256" key="1">
    <source>
        <dbReference type="SAM" id="SignalP"/>
    </source>
</evidence>
<dbReference type="RefSeq" id="WP_315653322.1">
    <property type="nucleotide sequence ID" value="NZ_JAVXZY010000017.1"/>
</dbReference>
<proteinExistence type="predicted"/>